<keyword evidence="3 4" id="KW-0288">FMN</keyword>
<evidence type="ECO:0000259" key="5">
    <source>
        <dbReference type="Pfam" id="PF02441"/>
    </source>
</evidence>
<dbReference type="GO" id="GO:0010181">
    <property type="term" value="F:FMN binding"/>
    <property type="evidence" value="ECO:0007669"/>
    <property type="project" value="UniProtKB-UniRule"/>
</dbReference>
<dbReference type="GO" id="GO:0004632">
    <property type="term" value="F:phosphopantothenate--cysteine ligase activity"/>
    <property type="evidence" value="ECO:0007669"/>
    <property type="project" value="UniProtKB-UniRule"/>
</dbReference>
<proteinExistence type="inferred from homology"/>
<dbReference type="Pfam" id="PF04127">
    <property type="entry name" value="DFP"/>
    <property type="match status" value="1"/>
</dbReference>
<comment type="similarity">
    <text evidence="3 4">In the C-terminal section; belongs to the PPC synthetase family.</text>
</comment>
<evidence type="ECO:0000256" key="4">
    <source>
        <dbReference type="RuleBase" id="RU364078"/>
    </source>
</evidence>
<feature type="region of interest" description="Phosphopantothenate--cysteine ligase" evidence="3">
    <location>
        <begin position="198"/>
        <end position="412"/>
    </location>
</feature>
<name>A0A1I6HHF7_9GAMM</name>
<dbReference type="NCBIfam" id="TIGR00521">
    <property type="entry name" value="coaBC_dfp"/>
    <property type="match status" value="1"/>
</dbReference>
<dbReference type="EC" id="6.3.2.5" evidence="3"/>
<dbReference type="GO" id="GO:0071513">
    <property type="term" value="C:phosphopantothenoylcysteine decarboxylase complex"/>
    <property type="evidence" value="ECO:0007669"/>
    <property type="project" value="TreeGrafter"/>
</dbReference>
<dbReference type="InterPro" id="IPR003382">
    <property type="entry name" value="Flavoprotein"/>
</dbReference>
<keyword evidence="3" id="KW-0460">Magnesium</keyword>
<feature type="binding site" evidence="3">
    <location>
        <begin position="280"/>
        <end position="282"/>
    </location>
    <ligand>
        <name>CTP</name>
        <dbReference type="ChEBI" id="CHEBI:37563"/>
    </ligand>
</feature>
<dbReference type="Gene3D" id="3.40.50.10300">
    <property type="entry name" value="CoaB-like"/>
    <property type="match status" value="1"/>
</dbReference>
<evidence type="ECO:0000313" key="8">
    <source>
        <dbReference type="Proteomes" id="UP000199424"/>
    </source>
</evidence>
<dbReference type="HAMAP" id="MF_02225">
    <property type="entry name" value="CoaBC"/>
    <property type="match status" value="1"/>
</dbReference>
<keyword evidence="3 4" id="KW-0285">Flavoprotein</keyword>
<keyword evidence="8" id="KW-1185">Reference proteome</keyword>
<dbReference type="EMBL" id="FOYU01000003">
    <property type="protein sequence ID" value="SFR53891.1"/>
    <property type="molecule type" value="Genomic_DNA"/>
</dbReference>
<comment type="function">
    <text evidence="3">Catalyzes two sequential steps in the biosynthesis of coenzyme A. In the first step cysteine is conjugated to 4'-phosphopantothenate to form 4-phosphopantothenoylcysteine. In the second step the latter compound is decarboxylated to form 4'-phosphopantotheine.</text>
</comment>
<dbReference type="PANTHER" id="PTHR14359">
    <property type="entry name" value="HOMO-OLIGOMERIC FLAVIN CONTAINING CYS DECARBOXYLASE FAMILY"/>
    <property type="match status" value="1"/>
</dbReference>
<keyword evidence="3" id="KW-0479">Metal-binding</keyword>
<feature type="domain" description="Flavoprotein" evidence="5">
    <location>
        <begin position="13"/>
        <end position="179"/>
    </location>
</feature>
<feature type="binding site" evidence="3">
    <location>
        <position position="344"/>
    </location>
    <ligand>
        <name>CTP</name>
        <dbReference type="ChEBI" id="CHEBI:37563"/>
    </ligand>
</feature>
<sequence length="412" mass="43296">MSTSPNQPLLGRRILLGISGGIAAYKTPELVRRLKDYGADVRCVLTQGGQAFITPLTLQAVSGNPVHHDLLDPAAEAAMGHIELAKWADLVFIAPASANTLAQLAHGHAGDLLSTLCLATAAPVAVAPAMNQQMWAHAAVQANCELLRQRGVQVITPASGAQACGDVGAGRMPEPLELRETITALLAPQATELSGKHIVITAGPTREAIDPVRYLSNHSSGKMGFALAAAAQRMGAQVTLIAGPVNLATPAGVLRVDVVSAAEMHTAALQAVENADIFIGCAAVADYRPEQVADNKIKKSNDGMQITLVRNPDILADVAALKKAPFTIGFAAETNDVAHYAQDKLARKKLNMIAANDVSDTSIGFNSEDNAMVLFWREANNTVQQQALARASKSAIAQQILQQAAKLLSNNQ</sequence>
<protein>
    <recommendedName>
        <fullName evidence="3">Coenzyme A biosynthesis bifunctional protein CoaBC</fullName>
    </recommendedName>
    <alternativeName>
        <fullName evidence="3">DNA/pantothenate metabolism flavoprotein</fullName>
    </alternativeName>
    <alternativeName>
        <fullName evidence="3">Phosphopantothenoylcysteine synthetase/decarboxylase</fullName>
        <shortName evidence="3">PPCS-PPCDC</shortName>
    </alternativeName>
    <domain>
        <recommendedName>
            <fullName evidence="3">Phosphopantothenoylcysteine decarboxylase</fullName>
            <shortName evidence="3">PPC decarboxylase</shortName>
            <shortName evidence="3">PPC-DC</shortName>
            <ecNumber evidence="3">4.1.1.36</ecNumber>
        </recommendedName>
        <alternativeName>
            <fullName evidence="3">CoaC</fullName>
        </alternativeName>
    </domain>
    <domain>
        <recommendedName>
            <fullName evidence="3">Phosphopantothenate--cysteine ligase</fullName>
            <ecNumber evidence="3">6.3.2.5</ecNumber>
        </recommendedName>
        <alternativeName>
            <fullName evidence="3">CoaB</fullName>
        </alternativeName>
        <alternativeName>
            <fullName evidence="3">Phosphopantothenoylcysteine synthetase</fullName>
            <shortName evidence="3">PPC synthetase</shortName>
            <shortName evidence="3">PPC-S</shortName>
        </alternativeName>
    </domain>
</protein>
<comment type="catalytic activity">
    <reaction evidence="3 4">
        <text>N-[(R)-4-phosphopantothenoyl]-L-cysteine + H(+) = (R)-4'-phosphopantetheine + CO2</text>
        <dbReference type="Rhea" id="RHEA:16793"/>
        <dbReference type="ChEBI" id="CHEBI:15378"/>
        <dbReference type="ChEBI" id="CHEBI:16526"/>
        <dbReference type="ChEBI" id="CHEBI:59458"/>
        <dbReference type="ChEBI" id="CHEBI:61723"/>
        <dbReference type="EC" id="4.1.1.36"/>
    </reaction>
</comment>
<keyword evidence="2 3" id="KW-0456">Lyase</keyword>
<keyword evidence="3 4" id="KW-0436">Ligase</keyword>
<dbReference type="GO" id="GO:0015937">
    <property type="term" value="P:coenzyme A biosynthetic process"/>
    <property type="evidence" value="ECO:0007669"/>
    <property type="project" value="UniProtKB-UniRule"/>
</dbReference>
<evidence type="ECO:0000259" key="6">
    <source>
        <dbReference type="Pfam" id="PF04127"/>
    </source>
</evidence>
<dbReference type="SUPFAM" id="SSF102645">
    <property type="entry name" value="CoaB-like"/>
    <property type="match status" value="1"/>
</dbReference>
<dbReference type="RefSeq" id="WP_092857742.1">
    <property type="nucleotide sequence ID" value="NZ_FOYU01000003.1"/>
</dbReference>
<dbReference type="Pfam" id="PF02441">
    <property type="entry name" value="Flavoprotein"/>
    <property type="match status" value="1"/>
</dbReference>
<dbReference type="InterPro" id="IPR036551">
    <property type="entry name" value="Flavin_trans-like"/>
</dbReference>
<reference evidence="8" key="1">
    <citation type="submission" date="2016-10" db="EMBL/GenBank/DDBJ databases">
        <authorList>
            <person name="Varghese N."/>
            <person name="Submissions S."/>
        </authorList>
    </citation>
    <scope>NUCLEOTIDE SEQUENCE [LARGE SCALE GENOMIC DNA]</scope>
    <source>
        <strain evidence="8">CGMCC 1.7285</strain>
    </source>
</reference>
<evidence type="ECO:0000256" key="1">
    <source>
        <dbReference type="ARBA" id="ARBA00022793"/>
    </source>
</evidence>
<comment type="cofactor">
    <cofactor evidence="3">
        <name>Mg(2+)</name>
        <dbReference type="ChEBI" id="CHEBI:18420"/>
    </cofactor>
</comment>
<dbReference type="SUPFAM" id="SSF52507">
    <property type="entry name" value="Homo-oligomeric flavin-containing Cys decarboxylases, HFCD"/>
    <property type="match status" value="1"/>
</dbReference>
<feature type="domain" description="DNA/pantothenate metabolism flavoprotein C-terminal" evidence="6">
    <location>
        <begin position="193"/>
        <end position="406"/>
    </location>
</feature>
<dbReference type="UniPathway" id="UPA00241">
    <property type="reaction ID" value="UER00353"/>
</dbReference>
<dbReference type="GO" id="GO:0046872">
    <property type="term" value="F:metal ion binding"/>
    <property type="evidence" value="ECO:0007669"/>
    <property type="project" value="UniProtKB-KW"/>
</dbReference>
<feature type="active site" description="Proton donor" evidence="3">
    <location>
        <position position="164"/>
    </location>
</feature>
<dbReference type="Gene3D" id="3.40.50.1950">
    <property type="entry name" value="Flavin prenyltransferase-like"/>
    <property type="match status" value="1"/>
</dbReference>
<feature type="binding site" evidence="3">
    <location>
        <position position="296"/>
    </location>
    <ligand>
        <name>CTP</name>
        <dbReference type="ChEBI" id="CHEBI:37563"/>
    </ligand>
</feature>
<gene>
    <name evidence="3" type="primary">coaBC</name>
    <name evidence="7" type="ORF">SAMN04488070_1792</name>
</gene>
<keyword evidence="1 3" id="KW-0210">Decarboxylase</keyword>
<dbReference type="EC" id="4.1.1.36" evidence="3"/>
<dbReference type="Proteomes" id="UP000199424">
    <property type="component" value="Unassembled WGS sequence"/>
</dbReference>
<comment type="similarity">
    <text evidence="3 4">In the N-terminal section; belongs to the HFCD (homo-oligomeric flavin containing Cys decarboxylase) superfamily.</text>
</comment>
<accession>A0A1I6HHF7</accession>
<dbReference type="InterPro" id="IPR007085">
    <property type="entry name" value="DNA/pantothenate-metab_flavo_C"/>
</dbReference>
<comment type="pathway">
    <text evidence="3 4">Cofactor biosynthesis; coenzyme A biosynthesis; CoA from (R)-pantothenate: step 2/5.</text>
</comment>
<evidence type="ECO:0000256" key="3">
    <source>
        <dbReference type="HAMAP-Rule" id="MF_02225"/>
    </source>
</evidence>
<dbReference type="InterPro" id="IPR005252">
    <property type="entry name" value="CoaBC"/>
</dbReference>
<dbReference type="GO" id="GO:0004633">
    <property type="term" value="F:phosphopantothenoylcysteine decarboxylase activity"/>
    <property type="evidence" value="ECO:0007669"/>
    <property type="project" value="UniProtKB-UniRule"/>
</dbReference>
<organism evidence="7 8">
    <name type="scientific">Pseudidiomarina maritima</name>
    <dbReference type="NCBI Taxonomy" id="519453"/>
    <lineage>
        <taxon>Bacteria</taxon>
        <taxon>Pseudomonadati</taxon>
        <taxon>Pseudomonadota</taxon>
        <taxon>Gammaproteobacteria</taxon>
        <taxon>Alteromonadales</taxon>
        <taxon>Idiomarinaceae</taxon>
        <taxon>Pseudidiomarina</taxon>
    </lineage>
</organism>
<comment type="cofactor">
    <cofactor evidence="3">
        <name>FMN</name>
        <dbReference type="ChEBI" id="CHEBI:58210"/>
    </cofactor>
    <text evidence="3">Binds 1 FMN per subunit.</text>
</comment>
<comment type="pathway">
    <text evidence="3 4">Cofactor biosynthesis; coenzyme A biosynthesis; CoA from (R)-pantothenate: step 3/5.</text>
</comment>
<feature type="binding site" evidence="3">
    <location>
        <position position="330"/>
    </location>
    <ligand>
        <name>CTP</name>
        <dbReference type="ChEBI" id="CHEBI:37563"/>
    </ligand>
</feature>
<comment type="function">
    <text evidence="4">Catalyzes two steps in the biosynthesis of coenzyme A. In the first step cysteine is conjugated to 4'-phosphopantothenate to form 4-phosphopantothenoylcysteine, in the latter compound is decarboxylated to form 4'-phosphopantotheine.</text>
</comment>
<feature type="binding site" evidence="3">
    <location>
        <begin position="312"/>
        <end position="315"/>
    </location>
    <ligand>
        <name>CTP</name>
        <dbReference type="ChEBI" id="CHEBI:37563"/>
    </ligand>
</feature>
<feature type="region of interest" description="Phosphopantothenoylcysteine decarboxylase" evidence="3">
    <location>
        <begin position="1"/>
        <end position="197"/>
    </location>
</feature>
<keyword evidence="3" id="KW-0511">Multifunctional enzyme</keyword>
<dbReference type="PANTHER" id="PTHR14359:SF6">
    <property type="entry name" value="PHOSPHOPANTOTHENOYLCYSTEINE DECARBOXYLASE"/>
    <property type="match status" value="1"/>
</dbReference>
<comment type="catalytic activity">
    <reaction evidence="3 4">
        <text>(R)-4'-phosphopantothenate + L-cysteine + CTP = N-[(R)-4-phosphopantothenoyl]-L-cysteine + CMP + diphosphate + H(+)</text>
        <dbReference type="Rhea" id="RHEA:19397"/>
        <dbReference type="ChEBI" id="CHEBI:10986"/>
        <dbReference type="ChEBI" id="CHEBI:15378"/>
        <dbReference type="ChEBI" id="CHEBI:33019"/>
        <dbReference type="ChEBI" id="CHEBI:35235"/>
        <dbReference type="ChEBI" id="CHEBI:37563"/>
        <dbReference type="ChEBI" id="CHEBI:59458"/>
        <dbReference type="ChEBI" id="CHEBI:60377"/>
        <dbReference type="EC" id="6.3.2.5"/>
    </reaction>
</comment>
<feature type="binding site" evidence="3">
    <location>
        <position position="286"/>
    </location>
    <ligand>
        <name>CTP</name>
        <dbReference type="ChEBI" id="CHEBI:37563"/>
    </ligand>
</feature>
<evidence type="ECO:0000256" key="2">
    <source>
        <dbReference type="ARBA" id="ARBA00023239"/>
    </source>
</evidence>
<dbReference type="InterPro" id="IPR035929">
    <property type="entry name" value="CoaB-like_sf"/>
</dbReference>
<evidence type="ECO:0000313" key="7">
    <source>
        <dbReference type="EMBL" id="SFR53891.1"/>
    </source>
</evidence>
<dbReference type="AlphaFoldDB" id="A0A1I6HHF7"/>
<dbReference type="GO" id="GO:0015941">
    <property type="term" value="P:pantothenate catabolic process"/>
    <property type="evidence" value="ECO:0007669"/>
    <property type="project" value="InterPro"/>
</dbReference>
<feature type="binding site" evidence="3">
    <location>
        <position position="348"/>
    </location>
    <ligand>
        <name>CTP</name>
        <dbReference type="ChEBI" id="CHEBI:37563"/>
    </ligand>
</feature>